<keyword evidence="8" id="KW-1185">Reference proteome</keyword>
<accession>A0A1E1MN13</accession>
<evidence type="ECO:0000313" key="8">
    <source>
        <dbReference type="Proteomes" id="UP000177625"/>
    </source>
</evidence>
<dbReference type="InterPro" id="IPR017927">
    <property type="entry name" value="FAD-bd_FR_type"/>
</dbReference>
<evidence type="ECO:0000256" key="5">
    <source>
        <dbReference type="SAM" id="MobiDB-lite"/>
    </source>
</evidence>
<proteinExistence type="inferred from homology"/>
<evidence type="ECO:0000256" key="2">
    <source>
        <dbReference type="ARBA" id="ARBA00022448"/>
    </source>
</evidence>
<gene>
    <name evidence="7" type="ORF">RSE6_11458</name>
</gene>
<dbReference type="CDD" id="cd06186">
    <property type="entry name" value="NOX_Duox_like_FAD_NADP"/>
    <property type="match status" value="1"/>
</dbReference>
<keyword evidence="3" id="KW-0249">Electron transport</keyword>
<dbReference type="GO" id="GO:0006879">
    <property type="term" value="P:intracellular iron ion homeostasis"/>
    <property type="evidence" value="ECO:0007669"/>
    <property type="project" value="TreeGrafter"/>
</dbReference>
<evidence type="ECO:0000313" key="7">
    <source>
        <dbReference type="EMBL" id="CZT50470.1"/>
    </source>
</evidence>
<dbReference type="GO" id="GO:0000293">
    <property type="term" value="F:ferric-chelate reductase activity"/>
    <property type="evidence" value="ECO:0007669"/>
    <property type="project" value="TreeGrafter"/>
</dbReference>
<name>A0A1E1MN13_RHYSE</name>
<feature type="domain" description="FAD-binding FR-type" evidence="6">
    <location>
        <begin position="1"/>
        <end position="96"/>
    </location>
</feature>
<organism evidence="7 8">
    <name type="scientific">Rhynchosporium secalis</name>
    <name type="common">Barley scald fungus</name>
    <dbReference type="NCBI Taxonomy" id="38038"/>
    <lineage>
        <taxon>Eukaryota</taxon>
        <taxon>Fungi</taxon>
        <taxon>Dikarya</taxon>
        <taxon>Ascomycota</taxon>
        <taxon>Pezizomycotina</taxon>
        <taxon>Leotiomycetes</taxon>
        <taxon>Helotiales</taxon>
        <taxon>Ploettnerulaceae</taxon>
        <taxon>Rhynchosporium</taxon>
    </lineage>
</organism>
<comment type="similarity">
    <text evidence="1">Belongs to the ferric reductase (FRE) family.</text>
</comment>
<sequence>MLRLTIPAFKGLTGKTGQHVHLRFCGLKWWESHPFIITSLCDETFVTNKDGISTRSPLLFFIKPRKGLTRLLMKIAQQRETLKVLIDGPYGANDLDLIEGGEQIILVAGGSGISVILPLLTTICKRLAKAKSKLRSVRLIWVVKYRCALSWVREELSTALSMVCPGTLEIDLSITGEKNGTEQLAITFGEDDIEMVAEVDEEKEDGKDGDSEEQRLIHDSADFPDLKEDGSHDCLFIDDLNLEPGMDNGCGPPEHIQATDDEDEKLLPSQPREKRRIDLDAMLCTDGPTFETYCLDFCSKVAGMWSTGDEYRSG</sequence>
<dbReference type="InterPro" id="IPR039261">
    <property type="entry name" value="FNR_nucleotide-bd"/>
</dbReference>
<keyword evidence="2" id="KW-0813">Transport</keyword>
<dbReference type="EMBL" id="FJVC01000432">
    <property type="protein sequence ID" value="CZT50470.1"/>
    <property type="molecule type" value="Genomic_DNA"/>
</dbReference>
<dbReference type="GO" id="GO:0006826">
    <property type="term" value="P:iron ion transport"/>
    <property type="evidence" value="ECO:0007669"/>
    <property type="project" value="TreeGrafter"/>
</dbReference>
<dbReference type="PROSITE" id="PS51384">
    <property type="entry name" value="FAD_FR"/>
    <property type="match status" value="1"/>
</dbReference>
<dbReference type="Pfam" id="PF08022">
    <property type="entry name" value="FAD_binding_8"/>
    <property type="match status" value="1"/>
</dbReference>
<reference evidence="8" key="1">
    <citation type="submission" date="2016-03" db="EMBL/GenBank/DDBJ databases">
        <authorList>
            <person name="Guldener U."/>
        </authorList>
    </citation>
    <scope>NUCLEOTIDE SEQUENCE [LARGE SCALE GENOMIC DNA]</scope>
</reference>
<protein>
    <recommendedName>
        <fullName evidence="6">FAD-binding FR-type domain-containing protein</fullName>
    </recommendedName>
</protein>
<dbReference type="InterPro" id="IPR051410">
    <property type="entry name" value="Ferric/Cupric_Reductase"/>
</dbReference>
<dbReference type="Proteomes" id="UP000177625">
    <property type="component" value="Unassembled WGS sequence"/>
</dbReference>
<dbReference type="PANTHER" id="PTHR32361:SF9">
    <property type="entry name" value="FERRIC REDUCTASE TRANSMEMBRANE COMPONENT 3-RELATED"/>
    <property type="match status" value="1"/>
</dbReference>
<evidence type="ECO:0000256" key="3">
    <source>
        <dbReference type="ARBA" id="ARBA00022982"/>
    </source>
</evidence>
<feature type="region of interest" description="Disordered" evidence="5">
    <location>
        <begin position="246"/>
        <end position="272"/>
    </location>
</feature>
<dbReference type="PANTHER" id="PTHR32361">
    <property type="entry name" value="FERRIC/CUPRIC REDUCTASE TRANSMEMBRANE COMPONENT"/>
    <property type="match status" value="1"/>
</dbReference>
<dbReference type="Pfam" id="PF08030">
    <property type="entry name" value="NAD_binding_6"/>
    <property type="match status" value="1"/>
</dbReference>
<dbReference type="GO" id="GO:0005886">
    <property type="term" value="C:plasma membrane"/>
    <property type="evidence" value="ECO:0007669"/>
    <property type="project" value="TreeGrafter"/>
</dbReference>
<evidence type="ECO:0000256" key="1">
    <source>
        <dbReference type="ARBA" id="ARBA00006278"/>
    </source>
</evidence>
<dbReference type="GO" id="GO:0015677">
    <property type="term" value="P:copper ion import"/>
    <property type="evidence" value="ECO:0007669"/>
    <property type="project" value="TreeGrafter"/>
</dbReference>
<dbReference type="InterPro" id="IPR013112">
    <property type="entry name" value="FAD-bd_8"/>
</dbReference>
<evidence type="ECO:0000256" key="4">
    <source>
        <dbReference type="ARBA" id="ARBA00023002"/>
    </source>
</evidence>
<dbReference type="Gene3D" id="3.40.50.80">
    <property type="entry name" value="Nucleotide-binding domain of ferredoxin-NADP reductase (FNR) module"/>
    <property type="match status" value="1"/>
</dbReference>
<dbReference type="InterPro" id="IPR013121">
    <property type="entry name" value="Fe_red_NAD-bd_6"/>
</dbReference>
<keyword evidence="4" id="KW-0560">Oxidoreductase</keyword>
<dbReference type="SUPFAM" id="SSF52343">
    <property type="entry name" value="Ferredoxin reductase-like, C-terminal NADP-linked domain"/>
    <property type="match status" value="1"/>
</dbReference>
<dbReference type="AlphaFoldDB" id="A0A1E1MN13"/>
<evidence type="ECO:0000259" key="6">
    <source>
        <dbReference type="PROSITE" id="PS51384"/>
    </source>
</evidence>